<feature type="compositionally biased region" description="Low complexity" evidence="1">
    <location>
        <begin position="416"/>
        <end position="429"/>
    </location>
</feature>
<reference evidence="3" key="1">
    <citation type="submission" date="2021-01" db="EMBL/GenBank/DDBJ databases">
        <authorList>
            <person name="Corre E."/>
            <person name="Pelletier E."/>
            <person name="Niang G."/>
            <person name="Scheremetjew M."/>
            <person name="Finn R."/>
            <person name="Kale V."/>
            <person name="Holt S."/>
            <person name="Cochrane G."/>
            <person name="Meng A."/>
            <person name="Brown T."/>
            <person name="Cohen L."/>
        </authorList>
    </citation>
    <scope>NUCLEOTIDE SEQUENCE</scope>
    <source>
        <strain evidence="3">CCMP1381</strain>
    </source>
</reference>
<dbReference type="InterPro" id="IPR015655">
    <property type="entry name" value="PP2C"/>
</dbReference>
<accession>A0A7S2D631</accession>
<dbReference type="AlphaFoldDB" id="A0A7S2D631"/>
<evidence type="ECO:0000256" key="1">
    <source>
        <dbReference type="SAM" id="MobiDB-lite"/>
    </source>
</evidence>
<dbReference type="Pfam" id="PF00481">
    <property type="entry name" value="PP2C"/>
    <property type="match status" value="1"/>
</dbReference>
<protein>
    <recommendedName>
        <fullName evidence="2">PPM-type phosphatase domain-containing protein</fullName>
    </recommendedName>
</protein>
<feature type="region of interest" description="Disordered" evidence="1">
    <location>
        <begin position="45"/>
        <end position="83"/>
    </location>
</feature>
<feature type="region of interest" description="Disordered" evidence="1">
    <location>
        <begin position="403"/>
        <end position="479"/>
    </location>
</feature>
<dbReference type="EMBL" id="HBGS01037563">
    <property type="protein sequence ID" value="CAD9445092.1"/>
    <property type="molecule type" value="Transcribed_RNA"/>
</dbReference>
<dbReference type="PROSITE" id="PS51746">
    <property type="entry name" value="PPM_2"/>
    <property type="match status" value="1"/>
</dbReference>
<name>A0A7S2D631_9STRA</name>
<feature type="compositionally biased region" description="Polar residues" evidence="1">
    <location>
        <begin position="403"/>
        <end position="415"/>
    </location>
</feature>
<feature type="compositionally biased region" description="Polar residues" evidence="1">
    <location>
        <begin position="465"/>
        <end position="479"/>
    </location>
</feature>
<organism evidence="3">
    <name type="scientific">Octactis speculum</name>
    <dbReference type="NCBI Taxonomy" id="3111310"/>
    <lineage>
        <taxon>Eukaryota</taxon>
        <taxon>Sar</taxon>
        <taxon>Stramenopiles</taxon>
        <taxon>Ochrophyta</taxon>
        <taxon>Dictyochophyceae</taxon>
        <taxon>Dictyochales</taxon>
        <taxon>Dictyochaceae</taxon>
        <taxon>Octactis</taxon>
    </lineage>
</organism>
<dbReference type="GO" id="GO:0004722">
    <property type="term" value="F:protein serine/threonine phosphatase activity"/>
    <property type="evidence" value="ECO:0007669"/>
    <property type="project" value="InterPro"/>
</dbReference>
<dbReference type="SUPFAM" id="SSF81606">
    <property type="entry name" value="PP2C-like"/>
    <property type="match status" value="1"/>
</dbReference>
<dbReference type="Gene3D" id="3.60.40.10">
    <property type="entry name" value="PPM-type phosphatase domain"/>
    <property type="match status" value="1"/>
</dbReference>
<feature type="compositionally biased region" description="Basic and acidic residues" evidence="1">
    <location>
        <begin position="65"/>
        <end position="78"/>
    </location>
</feature>
<evidence type="ECO:0000259" key="2">
    <source>
        <dbReference type="PROSITE" id="PS51746"/>
    </source>
</evidence>
<proteinExistence type="predicted"/>
<evidence type="ECO:0000313" key="3">
    <source>
        <dbReference type="EMBL" id="CAD9445092.1"/>
    </source>
</evidence>
<gene>
    <name evidence="3" type="ORF">DSPE1174_LOCUS19498</name>
</gene>
<sequence>MVASARRFSRKASAYPEIVDEDSDHDNVWCPINFAFCVVQDESRLDLSDPSSPKGSPRGSPRRSRSLDYSRRNSKSESDFSQPLEGSVRQVYVSAVKGLRNSMEDMHDIKTSINGDPDVAAFAVFDGHCGSKASEFCKGCLLDNTIQNHNFQTDIQLALEESMEYVGDEFSIKAIRQGWRDGTTAVAAVMQRGMLVVGNIGDSRAVLGRSNGNEVEAVDLSRDHKPSDADEKRRIYEMGGLVAKSLAEAQMPLQSNKLRRKWMQMKPSGRNADAPDRAYPGGLSVSRSIGDVNIKKEKDGVIIQTPEMRAIKMLPHDEFLILACDGLWDVLSSTDACNAVAKSLSLGGDPADSLTSLGLRKGSTDNISAVVVAFDISKLRGKSILKNPNEKIPLNLKRRVSFASDTKGYQAQRLQRTQTPRRSSDRSSSPLPPQRSPDGGKSRSLSPKPGSPNRGSPNKRRSPKSNRSNLTKTDSNRSM</sequence>
<dbReference type="SMART" id="SM00332">
    <property type="entry name" value="PP2Cc"/>
    <property type="match status" value="1"/>
</dbReference>
<dbReference type="CDD" id="cd00143">
    <property type="entry name" value="PP2Cc"/>
    <property type="match status" value="1"/>
</dbReference>
<feature type="domain" description="PPM-type phosphatase" evidence="2">
    <location>
        <begin position="90"/>
        <end position="374"/>
    </location>
</feature>
<dbReference type="InterPro" id="IPR036457">
    <property type="entry name" value="PPM-type-like_dom_sf"/>
</dbReference>
<dbReference type="InterPro" id="IPR001932">
    <property type="entry name" value="PPM-type_phosphatase-like_dom"/>
</dbReference>
<feature type="compositionally biased region" description="Low complexity" evidence="1">
    <location>
        <begin position="48"/>
        <end position="59"/>
    </location>
</feature>
<dbReference type="PANTHER" id="PTHR47992">
    <property type="entry name" value="PROTEIN PHOSPHATASE"/>
    <property type="match status" value="1"/>
</dbReference>